<evidence type="ECO:0000256" key="1">
    <source>
        <dbReference type="ARBA" id="ARBA00005254"/>
    </source>
</evidence>
<dbReference type="EMBL" id="BAAARE010000017">
    <property type="protein sequence ID" value="GAA2494446.1"/>
    <property type="molecule type" value="Genomic_DNA"/>
</dbReference>
<comment type="similarity">
    <text evidence="1 2">Belongs to the enoyl-CoA hydratase/isomerase family.</text>
</comment>
<keyword evidence="4" id="KW-1185">Reference proteome</keyword>
<name>A0ABN3M250_9MICO</name>
<evidence type="ECO:0000313" key="4">
    <source>
        <dbReference type="Proteomes" id="UP001500730"/>
    </source>
</evidence>
<reference evidence="3 4" key="1">
    <citation type="journal article" date="2019" name="Int. J. Syst. Evol. Microbiol.">
        <title>The Global Catalogue of Microorganisms (GCM) 10K type strain sequencing project: providing services to taxonomists for standard genome sequencing and annotation.</title>
        <authorList>
            <consortium name="The Broad Institute Genomics Platform"/>
            <consortium name="The Broad Institute Genome Sequencing Center for Infectious Disease"/>
            <person name="Wu L."/>
            <person name="Ma J."/>
        </authorList>
    </citation>
    <scope>NUCLEOTIDE SEQUENCE [LARGE SCALE GENOMIC DNA]</scope>
    <source>
        <strain evidence="3 4">JCM 16259</strain>
    </source>
</reference>
<dbReference type="PANTHER" id="PTHR42964:SF1">
    <property type="entry name" value="POLYKETIDE BIOSYNTHESIS ENOYL-COA HYDRATASE PKSH-RELATED"/>
    <property type="match status" value="1"/>
</dbReference>
<proteinExistence type="inferred from homology"/>
<evidence type="ECO:0000256" key="2">
    <source>
        <dbReference type="RuleBase" id="RU003707"/>
    </source>
</evidence>
<accession>A0ABN3M250</accession>
<dbReference type="PROSITE" id="PS00166">
    <property type="entry name" value="ENOYL_COA_HYDRATASE"/>
    <property type="match status" value="1"/>
</dbReference>
<organism evidence="3 4">
    <name type="scientific">Terrabacter carboxydivorans</name>
    <dbReference type="NCBI Taxonomy" id="619730"/>
    <lineage>
        <taxon>Bacteria</taxon>
        <taxon>Bacillati</taxon>
        <taxon>Actinomycetota</taxon>
        <taxon>Actinomycetes</taxon>
        <taxon>Micrococcales</taxon>
        <taxon>Intrasporangiaceae</taxon>
        <taxon>Terrabacter</taxon>
    </lineage>
</organism>
<dbReference type="Gene3D" id="3.90.226.10">
    <property type="entry name" value="2-enoyl-CoA Hydratase, Chain A, domain 1"/>
    <property type="match status" value="1"/>
</dbReference>
<dbReference type="InterPro" id="IPR029045">
    <property type="entry name" value="ClpP/crotonase-like_dom_sf"/>
</dbReference>
<dbReference type="InterPro" id="IPR001753">
    <property type="entry name" value="Enoyl-CoA_hydra/iso"/>
</dbReference>
<evidence type="ECO:0000313" key="3">
    <source>
        <dbReference type="EMBL" id="GAA2494446.1"/>
    </source>
</evidence>
<dbReference type="RefSeq" id="WP_344256371.1">
    <property type="nucleotide sequence ID" value="NZ_BAAARE010000017.1"/>
</dbReference>
<dbReference type="InterPro" id="IPR018376">
    <property type="entry name" value="Enoyl-CoA_hyd/isom_CS"/>
</dbReference>
<gene>
    <name evidence="3" type="ORF">GCM10009858_35550</name>
</gene>
<sequence>MTTTLPPVSLSASDGVATIRLTRPDAGNALDLPGAVAFRDAVAEVASAVDRVRVVVLRSDGRLFCAGGDVRAMAAAADRPAFVAELAGVLHASLEALRALPVPVVAVVQGAAAGAGVGLVLAADVVLAADHTTFVAAYPSVGLSPDCGVSALLPAVVGARRAALFLLTGTPVDAATALDWGLVSEVCPAETLDARAGEVVAAIAALPRQAVGEAARLVRRSGERSYAASLADEAATIARLAATTEAGDLLEAFARPHPTTPTPPTDGDTP</sequence>
<dbReference type="Proteomes" id="UP001500730">
    <property type="component" value="Unassembled WGS sequence"/>
</dbReference>
<dbReference type="PANTHER" id="PTHR42964">
    <property type="entry name" value="ENOYL-COA HYDRATASE"/>
    <property type="match status" value="1"/>
</dbReference>
<dbReference type="CDD" id="cd06558">
    <property type="entry name" value="crotonase-like"/>
    <property type="match status" value="1"/>
</dbReference>
<protein>
    <submittedName>
        <fullName evidence="3">Enoyl-CoA hydratase-related protein</fullName>
    </submittedName>
</protein>
<dbReference type="Pfam" id="PF00378">
    <property type="entry name" value="ECH_1"/>
    <property type="match status" value="1"/>
</dbReference>
<dbReference type="InterPro" id="IPR051683">
    <property type="entry name" value="Enoyl-CoA_Hydratase/Isomerase"/>
</dbReference>
<comment type="caution">
    <text evidence="3">The sequence shown here is derived from an EMBL/GenBank/DDBJ whole genome shotgun (WGS) entry which is preliminary data.</text>
</comment>
<dbReference type="SUPFAM" id="SSF52096">
    <property type="entry name" value="ClpP/crotonase"/>
    <property type="match status" value="1"/>
</dbReference>